<sequence>MSINLDQAQQHEDDLNPNNPQNDIHTTERRELADGTSFYPDEWIDGAGEFIKQNGLDEFLDLWSEVI</sequence>
<name>A0A0A1GYF2_9LACO</name>
<protein>
    <submittedName>
        <fullName evidence="2">Uncharacterized protein</fullName>
    </submittedName>
</protein>
<proteinExistence type="predicted"/>
<evidence type="ECO:0000256" key="1">
    <source>
        <dbReference type="SAM" id="MobiDB-lite"/>
    </source>
</evidence>
<evidence type="ECO:0000313" key="2">
    <source>
        <dbReference type="EMBL" id="BAP85496.1"/>
    </source>
</evidence>
<dbReference type="RefSeq" id="WP_041093396.1">
    <property type="nucleotide sequence ID" value="NZ_AP014680.1"/>
</dbReference>
<gene>
    <name evidence="2" type="ORF">LOOC260_109570</name>
</gene>
<feature type="region of interest" description="Disordered" evidence="1">
    <location>
        <begin position="1"/>
        <end position="32"/>
    </location>
</feature>
<dbReference type="EMBL" id="AP014680">
    <property type="protein sequence ID" value="BAP85496.1"/>
    <property type="molecule type" value="Genomic_DNA"/>
</dbReference>
<dbReference type="STRING" id="1291742.LOOC260_109570"/>
<dbReference type="AlphaFoldDB" id="A0A0A1GYF2"/>
<dbReference type="HOGENOM" id="CLU_2807034_0_0_9"/>
<dbReference type="KEGG" id="lho:LOOC260_109570"/>
<organism evidence="2 3">
    <name type="scientific">Paucilactobacillus hokkaidonensis JCM 18461</name>
    <dbReference type="NCBI Taxonomy" id="1291742"/>
    <lineage>
        <taxon>Bacteria</taxon>
        <taxon>Bacillati</taxon>
        <taxon>Bacillota</taxon>
        <taxon>Bacilli</taxon>
        <taxon>Lactobacillales</taxon>
        <taxon>Lactobacillaceae</taxon>
        <taxon>Paucilactobacillus</taxon>
    </lineage>
</organism>
<accession>A0A0A1GYF2</accession>
<dbReference type="Proteomes" id="UP000031620">
    <property type="component" value="Chromosome"/>
</dbReference>
<reference evidence="2 3" key="1">
    <citation type="submission" date="2014-11" db="EMBL/GenBank/DDBJ databases">
        <title>Complete genome sequence and analysis of Lactobacillus hokkaidonensis LOOC260T.</title>
        <authorList>
            <person name="Tanizawa Y."/>
            <person name="Tohno M."/>
            <person name="Kaminuma E."/>
            <person name="Nakamura Y."/>
            <person name="Arita M."/>
        </authorList>
    </citation>
    <scope>NUCLEOTIDE SEQUENCE [LARGE SCALE GENOMIC DNA]</scope>
    <source>
        <strain evidence="2 3">LOOC260</strain>
    </source>
</reference>
<evidence type="ECO:0000313" key="3">
    <source>
        <dbReference type="Proteomes" id="UP000031620"/>
    </source>
</evidence>